<dbReference type="EMBL" id="RCDD01000005">
    <property type="protein sequence ID" value="RLK55019.1"/>
    <property type="molecule type" value="Genomic_DNA"/>
</dbReference>
<evidence type="ECO:0000256" key="1">
    <source>
        <dbReference type="ARBA" id="ARBA00022801"/>
    </source>
</evidence>
<comment type="caution">
    <text evidence="4">The sequence shown here is derived from an EMBL/GenBank/DDBJ whole genome shotgun (WGS) entry which is preliminary data.</text>
</comment>
<dbReference type="Pfam" id="PF07228">
    <property type="entry name" value="SpoIIE"/>
    <property type="match status" value="1"/>
</dbReference>
<name>A0A421AZ07_9PSEU</name>
<dbReference type="PANTHER" id="PTHR43156">
    <property type="entry name" value="STAGE II SPORULATION PROTEIN E-RELATED"/>
    <property type="match status" value="1"/>
</dbReference>
<dbReference type="PANTHER" id="PTHR43156:SF2">
    <property type="entry name" value="STAGE II SPORULATION PROTEIN E"/>
    <property type="match status" value="1"/>
</dbReference>
<feature type="domain" description="GAF" evidence="2">
    <location>
        <begin position="26"/>
        <end position="171"/>
    </location>
</feature>
<organism evidence="4 5">
    <name type="scientific">Actinokineospora cianjurensis</name>
    <dbReference type="NCBI Taxonomy" id="585224"/>
    <lineage>
        <taxon>Bacteria</taxon>
        <taxon>Bacillati</taxon>
        <taxon>Actinomycetota</taxon>
        <taxon>Actinomycetes</taxon>
        <taxon>Pseudonocardiales</taxon>
        <taxon>Pseudonocardiaceae</taxon>
        <taxon>Actinokineospora</taxon>
    </lineage>
</organism>
<dbReference type="Gene3D" id="3.30.450.40">
    <property type="match status" value="1"/>
</dbReference>
<dbReference type="Pfam" id="PF13185">
    <property type="entry name" value="GAF_2"/>
    <property type="match status" value="1"/>
</dbReference>
<dbReference type="InterPro" id="IPR001932">
    <property type="entry name" value="PPM-type_phosphatase-like_dom"/>
</dbReference>
<gene>
    <name evidence="4" type="ORF">CLV68_5411</name>
</gene>
<dbReference type="InterPro" id="IPR029016">
    <property type="entry name" value="GAF-like_dom_sf"/>
</dbReference>
<reference evidence="4 5" key="1">
    <citation type="submission" date="2018-10" db="EMBL/GenBank/DDBJ databases">
        <title>Genomic Encyclopedia of Archaeal and Bacterial Type Strains, Phase II (KMG-II): from individual species to whole genera.</title>
        <authorList>
            <person name="Goeker M."/>
        </authorList>
    </citation>
    <scope>NUCLEOTIDE SEQUENCE [LARGE SCALE GENOMIC DNA]</scope>
    <source>
        <strain evidence="4 5">DSM 45657</strain>
    </source>
</reference>
<dbReference type="AlphaFoldDB" id="A0A421AZ07"/>
<evidence type="ECO:0000313" key="4">
    <source>
        <dbReference type="EMBL" id="RLK55019.1"/>
    </source>
</evidence>
<accession>A0A421AZ07</accession>
<sequence>MPETPGSTDRVGVLEAITDVGLRQMEQAESLRALLARVRDAFGVDTATILLYDSAAERLRVHATAGLEEEVLHGVTVELGAGFAGRVAATRAPLVIDRVDATTVANPLLWRRGLRALLGVPILARDDLVGVLHVGSTGTRAFTEADTHLLRLVADRVALAIQAELTSAERAATTALQRSLLPTRFPVVDDLRFAARYVPGATTGVGGDWYDVFALPSGRVGVAIGDVSGHGLAAAVVMGRLRSALRAYALENDDPAEVLTKLHRKVSHFEKRSMATVAYAVVDCRTRRVTLSSAGHPPPVIAVPGAASGLVEVPPDTPVGLGLGAGRRRRATVVDLPDRAVLAFYTDGLVERRREPIDPYLRRLAAAVTPEDPDTVCAQVMAALVGTDPTQDDIALLVVQALRTAN</sequence>
<evidence type="ECO:0000259" key="2">
    <source>
        <dbReference type="SMART" id="SM00065"/>
    </source>
</evidence>
<dbReference type="SMART" id="SM00065">
    <property type="entry name" value="GAF"/>
    <property type="match status" value="1"/>
</dbReference>
<keyword evidence="1" id="KW-0378">Hydrolase</keyword>
<dbReference type="GO" id="GO:0016791">
    <property type="term" value="F:phosphatase activity"/>
    <property type="evidence" value="ECO:0007669"/>
    <property type="project" value="TreeGrafter"/>
</dbReference>
<dbReference type="InterPro" id="IPR003018">
    <property type="entry name" value="GAF"/>
</dbReference>
<evidence type="ECO:0000313" key="5">
    <source>
        <dbReference type="Proteomes" id="UP000282454"/>
    </source>
</evidence>
<dbReference type="SUPFAM" id="SSF55781">
    <property type="entry name" value="GAF domain-like"/>
    <property type="match status" value="1"/>
</dbReference>
<dbReference type="InterPro" id="IPR052016">
    <property type="entry name" value="Bact_Sigma-Reg"/>
</dbReference>
<dbReference type="Gene3D" id="3.60.40.10">
    <property type="entry name" value="PPM-type phosphatase domain"/>
    <property type="match status" value="1"/>
</dbReference>
<proteinExistence type="predicted"/>
<keyword evidence="5" id="KW-1185">Reference proteome</keyword>
<dbReference type="SMART" id="SM00331">
    <property type="entry name" value="PP2C_SIG"/>
    <property type="match status" value="1"/>
</dbReference>
<dbReference type="InterPro" id="IPR036457">
    <property type="entry name" value="PPM-type-like_dom_sf"/>
</dbReference>
<evidence type="ECO:0000259" key="3">
    <source>
        <dbReference type="SMART" id="SM00331"/>
    </source>
</evidence>
<protein>
    <submittedName>
        <fullName evidence="4">Serine phosphatase RsbU (Regulator of sigma subunit)</fullName>
    </submittedName>
</protein>
<dbReference type="RefSeq" id="WP_246010128.1">
    <property type="nucleotide sequence ID" value="NZ_RCDD01000005.1"/>
</dbReference>
<dbReference type="Proteomes" id="UP000282454">
    <property type="component" value="Unassembled WGS sequence"/>
</dbReference>
<feature type="domain" description="PPM-type phosphatase" evidence="3">
    <location>
        <begin position="188"/>
        <end position="401"/>
    </location>
</feature>